<dbReference type="Proteomes" id="UP000008281">
    <property type="component" value="Unassembled WGS sequence"/>
</dbReference>
<evidence type="ECO:0008006" key="3">
    <source>
        <dbReference type="Google" id="ProtNLM"/>
    </source>
</evidence>
<dbReference type="STRING" id="31234.E3NKS0"/>
<dbReference type="OrthoDB" id="5833399at2759"/>
<evidence type="ECO:0000313" key="2">
    <source>
        <dbReference type="Proteomes" id="UP000008281"/>
    </source>
</evidence>
<dbReference type="InParanoid" id="E3NKS0"/>
<accession>E3NKS0</accession>
<gene>
    <name evidence="1" type="ORF">CRE_12344</name>
</gene>
<dbReference type="AlphaFoldDB" id="E3NKS0"/>
<protein>
    <recommendedName>
        <fullName evidence="3">VWFA domain-containing protein</fullName>
    </recommendedName>
</protein>
<evidence type="ECO:0000313" key="1">
    <source>
        <dbReference type="EMBL" id="EFP02692.1"/>
    </source>
</evidence>
<reference evidence="1" key="1">
    <citation type="submission" date="2007-07" db="EMBL/GenBank/DDBJ databases">
        <title>PCAP assembly of the Caenorhabditis remanei genome.</title>
        <authorList>
            <consortium name="The Caenorhabditis remanei Sequencing Consortium"/>
            <person name="Wilson R.K."/>
        </authorList>
    </citation>
    <scope>NUCLEOTIDE SEQUENCE [LARGE SCALE GENOMIC DNA]</scope>
    <source>
        <strain evidence="1">PB4641</strain>
    </source>
</reference>
<keyword evidence="2" id="KW-1185">Reference proteome</keyword>
<organism evidence="2">
    <name type="scientific">Caenorhabditis remanei</name>
    <name type="common">Caenorhabditis vulgaris</name>
    <dbReference type="NCBI Taxonomy" id="31234"/>
    <lineage>
        <taxon>Eukaryota</taxon>
        <taxon>Metazoa</taxon>
        <taxon>Ecdysozoa</taxon>
        <taxon>Nematoda</taxon>
        <taxon>Chromadorea</taxon>
        <taxon>Rhabditida</taxon>
        <taxon>Rhabditina</taxon>
        <taxon>Rhabditomorpha</taxon>
        <taxon>Rhabditoidea</taxon>
        <taxon>Rhabditidae</taxon>
        <taxon>Peloderinae</taxon>
        <taxon>Caenorhabditis</taxon>
    </lineage>
</organism>
<dbReference type="EMBL" id="DS268824">
    <property type="protein sequence ID" value="EFP02692.1"/>
    <property type="molecule type" value="Genomic_DNA"/>
</dbReference>
<dbReference type="SUPFAM" id="SSF53300">
    <property type="entry name" value="vWA-like"/>
    <property type="match status" value="1"/>
</dbReference>
<dbReference type="InterPro" id="IPR036465">
    <property type="entry name" value="vWFA_dom_sf"/>
</dbReference>
<dbReference type="eggNOG" id="KOG0200">
    <property type="taxonomic scope" value="Eukaryota"/>
</dbReference>
<sequence length="272" mass="30789">MCFINELITFSKVYKSLKMVSSDIENVVRCLKGATVIHIFSATDGNDTPVITDPMYMCNYDNFSRTLDPPYNNGSSSINLCDVVFLLDLDKTFTSEENYTQVQAFISDATETCMNRGVGYAVFAYPMFNETPNTETVCCNADQCKTQFGFMPYRSYVGNYSDMDPVQPVTSQFNFSYVLIDDLKKVGSTKKACLYNNYVLITNRIFNMTNQTDVVEELSKIMGVGCITFTVVVVGNPDITTEMIYQQYNAQYSYVVPNFNCLDMLKVSFDNM</sequence>
<name>E3NKS0_CAERE</name>
<proteinExistence type="predicted"/>
<dbReference type="HOGENOM" id="CLU_1023922_0_0_1"/>